<dbReference type="Pfam" id="PF00903">
    <property type="entry name" value="Glyoxalase"/>
    <property type="match status" value="1"/>
</dbReference>
<dbReference type="InterPro" id="IPR004360">
    <property type="entry name" value="Glyas_Fos-R_dOase_dom"/>
</dbReference>
<feature type="domain" description="Glyoxalase/fosfomycin resistance/dioxygenase" evidence="1">
    <location>
        <begin position="6"/>
        <end position="107"/>
    </location>
</feature>
<dbReference type="Proteomes" id="UP001162907">
    <property type="component" value="Chromosome"/>
</dbReference>
<evidence type="ECO:0000313" key="3">
    <source>
        <dbReference type="Proteomes" id="UP001162907"/>
    </source>
</evidence>
<organism evidence="2 3">
    <name type="scientific">Pseudomonas fitomaticsae</name>
    <dbReference type="NCBI Taxonomy" id="2837969"/>
    <lineage>
        <taxon>Bacteria</taxon>
        <taxon>Pseudomonadati</taxon>
        <taxon>Pseudomonadota</taxon>
        <taxon>Gammaproteobacteria</taxon>
        <taxon>Pseudomonadales</taxon>
        <taxon>Pseudomonadaceae</taxon>
        <taxon>Pseudomonas</taxon>
    </lineage>
</organism>
<proteinExistence type="predicted"/>
<dbReference type="Gene3D" id="3.10.180.10">
    <property type="entry name" value="2,3-Dihydroxybiphenyl 1,2-Dioxygenase, domain 1"/>
    <property type="match status" value="1"/>
</dbReference>
<sequence>MPITLLLRCRHLETTRDHYRHRLGFTVADSAELTFTAELDGSRLIFTEQDLWTAPVACSGTFYFAIADVERYYASIKDKADIVWPLQDMPYGSRDFGVRDCNGYHLAFTQIA</sequence>
<accession>A0ABY3Q916</accession>
<evidence type="ECO:0000259" key="1">
    <source>
        <dbReference type="Pfam" id="PF00903"/>
    </source>
</evidence>
<dbReference type="RefSeq" id="WP_230737410.1">
    <property type="nucleotide sequence ID" value="NZ_CP075567.1"/>
</dbReference>
<evidence type="ECO:0000313" key="2">
    <source>
        <dbReference type="EMBL" id="UFQ02650.1"/>
    </source>
</evidence>
<protein>
    <submittedName>
        <fullName evidence="2">Bleomycin resistance family protein</fullName>
    </submittedName>
</protein>
<keyword evidence="3" id="KW-1185">Reference proteome</keyword>
<dbReference type="InterPro" id="IPR029068">
    <property type="entry name" value="Glyas_Bleomycin-R_OHBP_Dase"/>
</dbReference>
<name>A0ABY3Q916_9PSED</name>
<gene>
    <name evidence="2" type="ORF">KJY40_13450</name>
</gene>
<dbReference type="EMBL" id="CP075567">
    <property type="protein sequence ID" value="UFQ02650.1"/>
    <property type="molecule type" value="Genomic_DNA"/>
</dbReference>
<dbReference type="SUPFAM" id="SSF54593">
    <property type="entry name" value="Glyoxalase/Bleomycin resistance protein/Dihydroxybiphenyl dioxygenase"/>
    <property type="match status" value="1"/>
</dbReference>
<reference evidence="2 3" key="1">
    <citation type="journal article" date="2022" name="Int. J. Syst. Evol. Microbiol.">
        <title>Pseudomonas fitomaticsae sp. nov., isolated at Marimurtra Botanical Garden in Blanes, Catalonia, Spain.</title>
        <authorList>
            <person name="Atanasov K.E."/>
            <person name="Galbis D.M."/>
            <person name="Cornado D."/>
            <person name="Serpico A."/>
            <person name="Sanchez G."/>
            <person name="Bosch M."/>
            <person name="Ferrer A."/>
            <person name="Altabella T."/>
        </authorList>
    </citation>
    <scope>NUCLEOTIDE SEQUENCE [LARGE SCALE GENOMIC DNA]</scope>
    <source>
        <strain evidence="2 3">FIT81</strain>
    </source>
</reference>